<keyword evidence="1" id="KW-1133">Transmembrane helix</keyword>
<gene>
    <name evidence="3" type="ORF">NUH22_04345</name>
</gene>
<dbReference type="RefSeq" id="WP_257746037.1">
    <property type="nucleotide sequence ID" value="NZ_CP102487.1"/>
</dbReference>
<keyword evidence="1" id="KW-0472">Membrane</keyword>
<keyword evidence="1" id="KW-0812">Transmembrane</keyword>
<dbReference type="InterPro" id="IPR018649">
    <property type="entry name" value="SHOCT"/>
</dbReference>
<organism evidence="3 4">
    <name type="scientific">Glutamicibacter halophytocola</name>
    <dbReference type="NCBI Taxonomy" id="1933880"/>
    <lineage>
        <taxon>Bacteria</taxon>
        <taxon>Bacillati</taxon>
        <taxon>Actinomycetota</taxon>
        <taxon>Actinomycetes</taxon>
        <taxon>Micrococcales</taxon>
        <taxon>Micrococcaceae</taxon>
        <taxon>Glutamicibacter</taxon>
    </lineage>
</organism>
<dbReference type="Proteomes" id="UP001060018">
    <property type="component" value="Chromosome"/>
</dbReference>
<evidence type="ECO:0000313" key="4">
    <source>
        <dbReference type="Proteomes" id="UP001060018"/>
    </source>
</evidence>
<dbReference type="EMBL" id="CP102487">
    <property type="protein sequence ID" value="UUX59859.1"/>
    <property type="molecule type" value="Genomic_DNA"/>
</dbReference>
<feature type="domain" description="SHOCT" evidence="2">
    <location>
        <begin position="104"/>
        <end position="130"/>
    </location>
</feature>
<name>A0AA94XW68_9MICC</name>
<evidence type="ECO:0000313" key="3">
    <source>
        <dbReference type="EMBL" id="UUX59859.1"/>
    </source>
</evidence>
<protein>
    <submittedName>
        <fullName evidence="3">SHOCT domain-containing protein</fullName>
    </submittedName>
</protein>
<dbReference type="Pfam" id="PF09851">
    <property type="entry name" value="SHOCT"/>
    <property type="match status" value="1"/>
</dbReference>
<feature type="transmembrane region" description="Helical" evidence="1">
    <location>
        <begin position="41"/>
        <end position="63"/>
    </location>
</feature>
<accession>A0AA94XW68</accession>
<reference evidence="3" key="1">
    <citation type="journal article" date="2022" name="Pest Manag. Sci.">
        <title>Glutamicibacter halophytocola-mediated host fitness of potato tuber moth on Solanaceae crops.</title>
        <authorList>
            <person name="Wang W."/>
            <person name="Xiao G."/>
            <person name="Du G."/>
            <person name="Chang L."/>
            <person name="Yang Y."/>
            <person name="Ye J."/>
            <person name="Chen B."/>
        </authorList>
    </citation>
    <scope>NUCLEOTIDE SEQUENCE</scope>
    <source>
        <strain evidence="3">S2</strain>
    </source>
</reference>
<sequence length="136" mass="15313">MKNSEILNNFDESVSDDGINFGYIEDEFSTGSNFIDTSFSVMPILLGLFVVVFVAAVIFIVYIQTRNYRKIKSAGMDPITFESDLKTKLAQSSLLAPKQSLEAKLEELSGLRSRGMITAEEYAQARQDLLRDWREG</sequence>
<evidence type="ECO:0000256" key="1">
    <source>
        <dbReference type="SAM" id="Phobius"/>
    </source>
</evidence>
<evidence type="ECO:0000259" key="2">
    <source>
        <dbReference type="Pfam" id="PF09851"/>
    </source>
</evidence>
<proteinExistence type="predicted"/>
<dbReference type="AlphaFoldDB" id="A0AA94XW68"/>